<evidence type="ECO:0000313" key="10">
    <source>
        <dbReference type="Proteomes" id="UP000515154"/>
    </source>
</evidence>
<reference evidence="11" key="1">
    <citation type="submission" date="2025-08" db="UniProtKB">
        <authorList>
            <consortium name="RefSeq"/>
        </authorList>
    </citation>
    <scope>IDENTIFICATION</scope>
</reference>
<keyword evidence="5" id="KW-0677">Repeat</keyword>
<evidence type="ECO:0000256" key="5">
    <source>
        <dbReference type="ARBA" id="ARBA00022737"/>
    </source>
</evidence>
<keyword evidence="10" id="KW-1185">Reference proteome</keyword>
<keyword evidence="6" id="KW-1133">Transmembrane helix</keyword>
<evidence type="ECO:0000313" key="11">
    <source>
        <dbReference type="RefSeq" id="XP_036356040.1"/>
    </source>
</evidence>
<dbReference type="RefSeq" id="XP_036356040.1">
    <property type="nucleotide sequence ID" value="XM_036500147.1"/>
</dbReference>
<evidence type="ECO:0000256" key="3">
    <source>
        <dbReference type="ARBA" id="ARBA00022448"/>
    </source>
</evidence>
<name>A0A7E6EM54_9MOLL</name>
<dbReference type="SUPFAM" id="SSF103506">
    <property type="entry name" value="Mitochondrial carrier"/>
    <property type="match status" value="1"/>
</dbReference>
<dbReference type="AlphaFoldDB" id="A0A7E6EM54"/>
<feature type="repeat" description="Solcar" evidence="8">
    <location>
        <begin position="1"/>
        <end position="45"/>
    </location>
</feature>
<keyword evidence="7 8" id="KW-0472">Membrane</keyword>
<dbReference type="PANTHER" id="PTHR45618">
    <property type="entry name" value="MITOCHONDRIAL DICARBOXYLATE CARRIER-RELATED"/>
    <property type="match status" value="1"/>
</dbReference>
<dbReference type="InterPro" id="IPR023395">
    <property type="entry name" value="MCP_dom_sf"/>
</dbReference>
<comment type="subcellular location">
    <subcellularLocation>
        <location evidence="1">Membrane</location>
        <topology evidence="1">Multi-pass membrane protein</topology>
    </subcellularLocation>
</comment>
<dbReference type="Proteomes" id="UP000515154">
    <property type="component" value="Unplaced"/>
</dbReference>
<dbReference type="GO" id="GO:0016020">
    <property type="term" value="C:membrane"/>
    <property type="evidence" value="ECO:0007669"/>
    <property type="project" value="UniProtKB-SubCell"/>
</dbReference>
<keyword evidence="3 9" id="KW-0813">Transport</keyword>
<organism evidence="10 11">
    <name type="scientific">Octopus sinensis</name>
    <name type="common">East Asian common octopus</name>
    <dbReference type="NCBI Taxonomy" id="2607531"/>
    <lineage>
        <taxon>Eukaryota</taxon>
        <taxon>Metazoa</taxon>
        <taxon>Spiralia</taxon>
        <taxon>Lophotrochozoa</taxon>
        <taxon>Mollusca</taxon>
        <taxon>Cephalopoda</taxon>
        <taxon>Coleoidea</taxon>
        <taxon>Octopodiformes</taxon>
        <taxon>Octopoda</taxon>
        <taxon>Incirrata</taxon>
        <taxon>Octopodidae</taxon>
        <taxon>Octopus</taxon>
    </lineage>
</organism>
<evidence type="ECO:0000256" key="9">
    <source>
        <dbReference type="RuleBase" id="RU000488"/>
    </source>
</evidence>
<feature type="repeat" description="Solcar" evidence="8">
    <location>
        <begin position="58"/>
        <end position="142"/>
    </location>
</feature>
<dbReference type="KEGG" id="osn:115231717"/>
<comment type="similarity">
    <text evidence="2 9">Belongs to the mitochondrial carrier (TC 2.A.29) family.</text>
</comment>
<proteinExistence type="inferred from homology"/>
<evidence type="ECO:0000256" key="6">
    <source>
        <dbReference type="ARBA" id="ARBA00022989"/>
    </source>
</evidence>
<evidence type="ECO:0000256" key="2">
    <source>
        <dbReference type="ARBA" id="ARBA00006375"/>
    </source>
</evidence>
<dbReference type="InterPro" id="IPR018108">
    <property type="entry name" value="MCP_transmembrane"/>
</dbReference>
<dbReference type="Gene3D" id="1.50.40.10">
    <property type="entry name" value="Mitochondrial carrier domain"/>
    <property type="match status" value="1"/>
</dbReference>
<gene>
    <name evidence="11" type="primary">LOC115231717</name>
</gene>
<protein>
    <submittedName>
        <fullName evidence="11">Mitochondrial dicarboxylate carrier-like</fullName>
    </submittedName>
</protein>
<evidence type="ECO:0000256" key="7">
    <source>
        <dbReference type="ARBA" id="ARBA00023136"/>
    </source>
</evidence>
<evidence type="ECO:0000256" key="1">
    <source>
        <dbReference type="ARBA" id="ARBA00004141"/>
    </source>
</evidence>
<keyword evidence="4 8" id="KW-0812">Transmembrane</keyword>
<dbReference type="InterPro" id="IPR050391">
    <property type="entry name" value="Mito_Metabolite_Transporter"/>
</dbReference>
<evidence type="ECO:0000256" key="8">
    <source>
        <dbReference type="PROSITE-ProRule" id="PRU00282"/>
    </source>
</evidence>
<accession>A0A7E6EM54</accession>
<evidence type="ECO:0000256" key="4">
    <source>
        <dbReference type="ARBA" id="ARBA00022692"/>
    </source>
</evidence>
<dbReference type="Pfam" id="PF00153">
    <property type="entry name" value="Mito_carr"/>
    <property type="match status" value="2"/>
</dbReference>
<sequence length="176" mass="20188">MIKLFGNVIRENNVSGLYNGLSASLFRQGTYSLTRFAIYETFKEKISQKTNKPLLFYQKVCLAGFSGFVGGIVGNPGDMVNVRMQNDMRLPIPSYKHVFDGLVRVLREEGTFKVFNGVTMTSTRGLFITIGQISIYEQVKEMLLKTKYFNDNTLLHFISSFVAVVHLDYCREQWQR</sequence>
<dbReference type="PROSITE" id="PS50920">
    <property type="entry name" value="SOLCAR"/>
    <property type="match status" value="2"/>
</dbReference>